<reference evidence="2" key="1">
    <citation type="submission" date="2014-09" db="EMBL/GenBank/DDBJ databases">
        <authorList>
            <person name="Magalhaes I.L.F."/>
            <person name="Oliveira U."/>
            <person name="Santos F.R."/>
            <person name="Vidigal T.H.D.A."/>
            <person name="Brescovit A.D."/>
            <person name="Santos A.J."/>
        </authorList>
    </citation>
    <scope>NUCLEOTIDE SEQUENCE</scope>
    <source>
        <tissue evidence="2">Shoot tissue taken approximately 20 cm above the soil surface</tissue>
    </source>
</reference>
<sequence length="29" mass="3184">MQGSKSKSDEQMIRNGKTFPAAVSEKISK</sequence>
<feature type="compositionally biased region" description="Basic and acidic residues" evidence="1">
    <location>
        <begin position="1"/>
        <end position="12"/>
    </location>
</feature>
<protein>
    <submittedName>
        <fullName evidence="2">Uncharacterized protein</fullName>
    </submittedName>
</protein>
<name>A0A0A9EQL7_ARUDO</name>
<dbReference type="EMBL" id="GBRH01197765">
    <property type="protein sequence ID" value="JAE00131.1"/>
    <property type="molecule type" value="Transcribed_RNA"/>
</dbReference>
<reference evidence="2" key="2">
    <citation type="journal article" date="2015" name="Data Brief">
        <title>Shoot transcriptome of the giant reed, Arundo donax.</title>
        <authorList>
            <person name="Barrero R.A."/>
            <person name="Guerrero F.D."/>
            <person name="Moolhuijzen P."/>
            <person name="Goolsby J.A."/>
            <person name="Tidwell J."/>
            <person name="Bellgard S.E."/>
            <person name="Bellgard M.I."/>
        </authorList>
    </citation>
    <scope>NUCLEOTIDE SEQUENCE</scope>
    <source>
        <tissue evidence="2">Shoot tissue taken approximately 20 cm above the soil surface</tissue>
    </source>
</reference>
<dbReference type="AlphaFoldDB" id="A0A0A9EQL7"/>
<proteinExistence type="predicted"/>
<accession>A0A0A9EQL7</accession>
<feature type="region of interest" description="Disordered" evidence="1">
    <location>
        <begin position="1"/>
        <end position="29"/>
    </location>
</feature>
<evidence type="ECO:0000313" key="2">
    <source>
        <dbReference type="EMBL" id="JAE00131.1"/>
    </source>
</evidence>
<evidence type="ECO:0000256" key="1">
    <source>
        <dbReference type="SAM" id="MobiDB-lite"/>
    </source>
</evidence>
<organism evidence="2">
    <name type="scientific">Arundo donax</name>
    <name type="common">Giant reed</name>
    <name type="synonym">Donax arundinaceus</name>
    <dbReference type="NCBI Taxonomy" id="35708"/>
    <lineage>
        <taxon>Eukaryota</taxon>
        <taxon>Viridiplantae</taxon>
        <taxon>Streptophyta</taxon>
        <taxon>Embryophyta</taxon>
        <taxon>Tracheophyta</taxon>
        <taxon>Spermatophyta</taxon>
        <taxon>Magnoliopsida</taxon>
        <taxon>Liliopsida</taxon>
        <taxon>Poales</taxon>
        <taxon>Poaceae</taxon>
        <taxon>PACMAD clade</taxon>
        <taxon>Arundinoideae</taxon>
        <taxon>Arundineae</taxon>
        <taxon>Arundo</taxon>
    </lineage>
</organism>